<reference evidence="2 3" key="1">
    <citation type="submission" date="2022-11" db="EMBL/GenBank/DDBJ databases">
        <title>Brucella sp. YY2X, whole genome shotgun sequencing project.</title>
        <authorList>
            <person name="Yang Y."/>
        </authorList>
    </citation>
    <scope>NUCLEOTIDE SEQUENCE [LARGE SCALE GENOMIC DNA]</scope>
    <source>
        <strain evidence="2 3">YY2X</strain>
    </source>
</reference>
<sequence>MFEVRELSLWAAPDGAGNGTSVIGGARIRDREYAAGLPVQSEPHLMLVCKSNLERECLFNGLVMNGFKLPVVSYAAVDKNMPLNGAIVVLMHIGSKRLADPFFSDEIEATVKAWHPIPVVLLAEREEWQQVLRAMELGARGYIPTSVDIKICVEAIHLAMAGGMYVPASMLMKPAAQNMDDDVLGELLTAREVEVVHAIRVGKSNKIIAFELGMSEGTVKAHVHNIMRKIGAANRTEVVCKLHQMYGTQLNAE</sequence>
<evidence type="ECO:0000259" key="1">
    <source>
        <dbReference type="PROSITE" id="PS50043"/>
    </source>
</evidence>
<gene>
    <name evidence="2" type="ORF">OPR82_02275</name>
</gene>
<dbReference type="InterPro" id="IPR011006">
    <property type="entry name" value="CheY-like_superfamily"/>
</dbReference>
<comment type="caution">
    <text evidence="2">The sequence shown here is derived from an EMBL/GenBank/DDBJ whole genome shotgun (WGS) entry which is preliminary data.</text>
</comment>
<dbReference type="Pfam" id="PF00196">
    <property type="entry name" value="GerE"/>
    <property type="match status" value="1"/>
</dbReference>
<dbReference type="Gene3D" id="3.40.50.2300">
    <property type="match status" value="1"/>
</dbReference>
<dbReference type="InterPro" id="IPR016032">
    <property type="entry name" value="Sig_transdc_resp-reg_C-effctor"/>
</dbReference>
<proteinExistence type="predicted"/>
<dbReference type="PROSITE" id="PS50043">
    <property type="entry name" value="HTH_LUXR_2"/>
    <property type="match status" value="1"/>
</dbReference>
<name>A0ABT3QJ39_9HYPH</name>
<protein>
    <submittedName>
        <fullName evidence="2">Response regulator transcription factor</fullName>
    </submittedName>
</protein>
<dbReference type="Proteomes" id="UP001301216">
    <property type="component" value="Unassembled WGS sequence"/>
</dbReference>
<dbReference type="InterPro" id="IPR051015">
    <property type="entry name" value="EvgA-like"/>
</dbReference>
<feature type="domain" description="HTH luxR-type" evidence="1">
    <location>
        <begin position="181"/>
        <end position="246"/>
    </location>
</feature>
<keyword evidence="3" id="KW-1185">Reference proteome</keyword>
<dbReference type="RefSeq" id="WP_265982764.1">
    <property type="nucleotide sequence ID" value="NZ_JAPHAV010000001.1"/>
</dbReference>
<dbReference type="PANTHER" id="PTHR45566">
    <property type="entry name" value="HTH-TYPE TRANSCRIPTIONAL REGULATOR YHJB-RELATED"/>
    <property type="match status" value="1"/>
</dbReference>
<dbReference type="SMART" id="SM00421">
    <property type="entry name" value="HTH_LUXR"/>
    <property type="match status" value="1"/>
</dbReference>
<evidence type="ECO:0000313" key="2">
    <source>
        <dbReference type="EMBL" id="MCX2695601.1"/>
    </source>
</evidence>
<dbReference type="CDD" id="cd06170">
    <property type="entry name" value="LuxR_C_like"/>
    <property type="match status" value="1"/>
</dbReference>
<evidence type="ECO:0000313" key="3">
    <source>
        <dbReference type="Proteomes" id="UP001301216"/>
    </source>
</evidence>
<dbReference type="InterPro" id="IPR000792">
    <property type="entry name" value="Tscrpt_reg_LuxR_C"/>
</dbReference>
<dbReference type="PROSITE" id="PS00622">
    <property type="entry name" value="HTH_LUXR_1"/>
    <property type="match status" value="1"/>
</dbReference>
<dbReference type="SUPFAM" id="SSF46894">
    <property type="entry name" value="C-terminal effector domain of the bipartite response regulators"/>
    <property type="match status" value="1"/>
</dbReference>
<dbReference type="EMBL" id="JAPHAV010000001">
    <property type="protein sequence ID" value="MCX2695601.1"/>
    <property type="molecule type" value="Genomic_DNA"/>
</dbReference>
<dbReference type="PRINTS" id="PR00038">
    <property type="entry name" value="HTHLUXR"/>
</dbReference>
<dbReference type="PANTHER" id="PTHR45566:SF1">
    <property type="entry name" value="HTH-TYPE TRANSCRIPTIONAL REGULATOR YHJB-RELATED"/>
    <property type="match status" value="1"/>
</dbReference>
<organism evidence="2 3">
    <name type="scientific">Ochrobactrum chromiisoli</name>
    <dbReference type="NCBI Taxonomy" id="2993941"/>
    <lineage>
        <taxon>Bacteria</taxon>
        <taxon>Pseudomonadati</taxon>
        <taxon>Pseudomonadota</taxon>
        <taxon>Alphaproteobacteria</taxon>
        <taxon>Hyphomicrobiales</taxon>
        <taxon>Brucellaceae</taxon>
        <taxon>Brucella/Ochrobactrum group</taxon>
        <taxon>Ochrobactrum</taxon>
    </lineage>
</organism>
<accession>A0ABT3QJ39</accession>
<dbReference type="SUPFAM" id="SSF52172">
    <property type="entry name" value="CheY-like"/>
    <property type="match status" value="1"/>
</dbReference>